<dbReference type="ExpressionAtlas" id="G7IFE5">
    <property type="expression patterns" value="differential"/>
</dbReference>
<proteinExistence type="inferred from homology"/>
<dbReference type="EnsemblPlants" id="AES63623">
    <property type="protein sequence ID" value="AES63623"/>
    <property type="gene ID" value="MTR_2g010740"/>
</dbReference>
<dbReference type="PANTHER" id="PTHR14255:SF3">
    <property type="entry name" value="SULFITE EXPORTER TAUE_SAFE FAMILY PROTEIN 5-RELATED"/>
    <property type="match status" value="1"/>
</dbReference>
<evidence type="ECO:0000256" key="2">
    <source>
        <dbReference type="ARBA" id="ARBA00009142"/>
    </source>
</evidence>
<feature type="chain" id="PRO_5014572159" evidence="7">
    <location>
        <begin position="23"/>
        <end position="466"/>
    </location>
</feature>
<dbReference type="EMBL" id="CM001218">
    <property type="protein sequence ID" value="AES63623.1"/>
    <property type="molecule type" value="Genomic_DNA"/>
</dbReference>
<evidence type="ECO:0000256" key="5">
    <source>
        <dbReference type="ARBA" id="ARBA00023136"/>
    </source>
</evidence>
<feature type="transmembrane region" description="Helical" evidence="6">
    <location>
        <begin position="107"/>
        <end position="127"/>
    </location>
</feature>
<dbReference type="GO" id="GO:0031464">
    <property type="term" value="C:Cul4A-RING E3 ubiquitin ligase complex"/>
    <property type="evidence" value="ECO:0000318"/>
    <property type="project" value="GO_Central"/>
</dbReference>
<evidence type="ECO:0000313" key="11">
    <source>
        <dbReference type="Proteomes" id="UP000002051"/>
    </source>
</evidence>
<keyword evidence="4 6" id="KW-1133">Transmembrane helix</keyword>
<dbReference type="eggNOG" id="ENOG502QUAQ">
    <property type="taxonomic scope" value="Eukaryota"/>
</dbReference>
<feature type="transmembrane region" description="Helical" evidence="6">
    <location>
        <begin position="245"/>
        <end position="264"/>
    </location>
</feature>
<comment type="similarity">
    <text evidence="2">Belongs to the 4-toluene sulfonate uptake permease (TSUP) (TC 2.A.102) family.</text>
</comment>
<reference evidence="8 11" key="2">
    <citation type="journal article" date="2014" name="BMC Genomics">
        <title>An improved genome release (version Mt4.0) for the model legume Medicago truncatula.</title>
        <authorList>
            <person name="Tang H."/>
            <person name="Krishnakumar V."/>
            <person name="Bidwell S."/>
            <person name="Rosen B."/>
            <person name="Chan A."/>
            <person name="Zhou S."/>
            <person name="Gentzbittel L."/>
            <person name="Childs K.L."/>
            <person name="Yandell M."/>
            <person name="Gundlach H."/>
            <person name="Mayer K.F."/>
            <person name="Schwartz D.C."/>
            <person name="Town C.D."/>
        </authorList>
    </citation>
    <scope>GENOME REANNOTATION</scope>
    <source>
        <strain evidence="10 11">cv. Jemalong A17</strain>
    </source>
</reference>
<dbReference type="Pfam" id="PF01925">
    <property type="entry name" value="TauE"/>
    <property type="match status" value="2"/>
</dbReference>
<feature type="transmembrane region" description="Helical" evidence="6">
    <location>
        <begin position="395"/>
        <end position="414"/>
    </location>
</feature>
<reference evidence="10" key="3">
    <citation type="submission" date="2015-04" db="UniProtKB">
        <authorList>
            <consortium name="EnsemblPlants"/>
        </authorList>
    </citation>
    <scope>IDENTIFICATION</scope>
    <source>
        <strain evidence="10">cv. Jemalong A17</strain>
    </source>
</reference>
<comment type="subcellular location">
    <subcellularLocation>
        <location evidence="1">Membrane</location>
        <topology evidence="1">Multi-pass membrane protein</topology>
    </subcellularLocation>
</comment>
<feature type="transmembrane region" description="Helical" evidence="6">
    <location>
        <begin position="62"/>
        <end position="95"/>
    </location>
</feature>
<dbReference type="InterPro" id="IPR002781">
    <property type="entry name" value="TM_pro_TauE-like"/>
</dbReference>
<keyword evidence="3 6" id="KW-0812">Transmembrane</keyword>
<dbReference type="GO" id="GO:0016020">
    <property type="term" value="C:membrane"/>
    <property type="evidence" value="ECO:0007669"/>
    <property type="project" value="UniProtKB-SubCell"/>
</dbReference>
<evidence type="ECO:0000313" key="8">
    <source>
        <dbReference type="EMBL" id="AES63623.1"/>
    </source>
</evidence>
<dbReference type="Proteomes" id="UP000002051">
    <property type="component" value="Chromosome 2"/>
</dbReference>
<evidence type="ECO:0000256" key="4">
    <source>
        <dbReference type="ARBA" id="ARBA00022989"/>
    </source>
</evidence>
<sequence>MRTKSIIFLFFITFFAFNPSNAKQTKPFSTILNINHVLDKISQLKNVTQGFHESQLQISVPLVVAGILCFIASSISSAGGIGGGGIFIPILTIVAGLDLKVASSISAFMVTGGSIANVICYMFTTSTKFGGKSLIDYDIALSSEPCMLLGVSVGVICNLVFPEWLITLMFAVFLAWSTSKTCKSGVMFWNIESEEIRKNIGVQEIEKGLLENEITMHKDNDGSKTVEENLVLVPQENSSKLCIPWLKLGVLLLIWFSFFSIYLIRGNGYGQIIPMEPCGVGYWIISSVQVPLAVVFTAWMVLRKESIQDQTLIPQVQCQNRNCPSNKLVFPLMALLAGMLGGVFGIGGGMLISPLLLQVGIAPEVTAATCSFMVFFSSTMSSLQYLLLGMEHVETALILAIMCFVASLLGLLVVQKVIRKYGRPSIIVFSVSIVMSLSIVLMTSFGTLKVWEDYKSGKYMGFKLPC</sequence>
<protein>
    <submittedName>
        <fullName evidence="9">Putative transmembrane protein TauE</fullName>
    </submittedName>
    <submittedName>
        <fullName evidence="8">Sulfite exporter TauE/SafE family protein, putative</fullName>
    </submittedName>
</protein>
<evidence type="ECO:0000256" key="7">
    <source>
        <dbReference type="SAM" id="SignalP"/>
    </source>
</evidence>
<gene>
    <name evidence="10" type="primary">11430757</name>
    <name evidence="8" type="ordered locus">MTR_2g010740</name>
    <name evidence="9" type="ORF">MtrunA17_Chr2g0280401</name>
</gene>
<feature type="transmembrane region" description="Helical" evidence="6">
    <location>
        <begin position="426"/>
        <end position="448"/>
    </location>
</feature>
<dbReference type="AlphaFoldDB" id="G7IFE5"/>
<dbReference type="EMBL" id="PSQE01000002">
    <property type="protein sequence ID" value="RHN71768.1"/>
    <property type="molecule type" value="Genomic_DNA"/>
</dbReference>
<organism evidence="8 11">
    <name type="scientific">Medicago truncatula</name>
    <name type="common">Barrel medic</name>
    <name type="synonym">Medicago tribuloides</name>
    <dbReference type="NCBI Taxonomy" id="3880"/>
    <lineage>
        <taxon>Eukaryota</taxon>
        <taxon>Viridiplantae</taxon>
        <taxon>Streptophyta</taxon>
        <taxon>Embryophyta</taxon>
        <taxon>Tracheophyta</taxon>
        <taxon>Spermatophyta</taxon>
        <taxon>Magnoliopsida</taxon>
        <taxon>eudicotyledons</taxon>
        <taxon>Gunneridae</taxon>
        <taxon>Pentapetalae</taxon>
        <taxon>rosids</taxon>
        <taxon>fabids</taxon>
        <taxon>Fabales</taxon>
        <taxon>Fabaceae</taxon>
        <taxon>Papilionoideae</taxon>
        <taxon>50 kb inversion clade</taxon>
        <taxon>NPAAA clade</taxon>
        <taxon>Hologalegina</taxon>
        <taxon>IRL clade</taxon>
        <taxon>Trifolieae</taxon>
        <taxon>Medicago</taxon>
    </lineage>
</organism>
<reference evidence="9" key="4">
    <citation type="journal article" date="2018" name="Nat. Plants">
        <title>Whole-genome landscape of Medicago truncatula symbiotic genes.</title>
        <authorList>
            <person name="Pecrix Y."/>
            <person name="Gamas P."/>
            <person name="Carrere S."/>
        </authorList>
    </citation>
    <scope>NUCLEOTIDE SEQUENCE</scope>
    <source>
        <tissue evidence="9">Leaves</tissue>
    </source>
</reference>
<dbReference type="OrthoDB" id="434519at2759"/>
<dbReference type="HOGENOM" id="CLU_029011_2_1_1"/>
<feature type="transmembrane region" description="Helical" evidence="6">
    <location>
        <begin position="147"/>
        <end position="176"/>
    </location>
</feature>
<evidence type="ECO:0000256" key="3">
    <source>
        <dbReference type="ARBA" id="ARBA00022692"/>
    </source>
</evidence>
<dbReference type="Proteomes" id="UP000265566">
    <property type="component" value="Chromosome 2"/>
</dbReference>
<feature type="transmembrane region" description="Helical" evidence="6">
    <location>
        <begin position="280"/>
        <end position="302"/>
    </location>
</feature>
<keyword evidence="11" id="KW-1185">Reference proteome</keyword>
<evidence type="ECO:0000313" key="9">
    <source>
        <dbReference type="EMBL" id="RHN71768.1"/>
    </source>
</evidence>
<dbReference type="PANTHER" id="PTHR14255">
    <property type="entry name" value="CEREBLON"/>
    <property type="match status" value="1"/>
</dbReference>
<name>G7IFE5_MEDTR</name>
<dbReference type="STRING" id="3880.G7IFE5"/>
<dbReference type="Gramene" id="rna7402">
    <property type="protein sequence ID" value="RHN71768.1"/>
    <property type="gene ID" value="gene7402"/>
</dbReference>
<dbReference type="OMA" id="DIWNDFI"/>
<dbReference type="PaxDb" id="3880-AES63623"/>
<keyword evidence="7" id="KW-0732">Signal</keyword>
<feature type="signal peptide" evidence="7">
    <location>
        <begin position="1"/>
        <end position="22"/>
    </location>
</feature>
<reference evidence="8 11" key="1">
    <citation type="journal article" date="2011" name="Nature">
        <title>The Medicago genome provides insight into the evolution of rhizobial symbioses.</title>
        <authorList>
            <person name="Young N.D."/>
            <person name="Debelle F."/>
            <person name="Oldroyd G.E."/>
            <person name="Geurts R."/>
            <person name="Cannon S.B."/>
            <person name="Udvardi M.K."/>
            <person name="Benedito V.A."/>
            <person name="Mayer K.F."/>
            <person name="Gouzy J."/>
            <person name="Schoof H."/>
            <person name="Van de Peer Y."/>
            <person name="Proost S."/>
            <person name="Cook D.R."/>
            <person name="Meyers B.C."/>
            <person name="Spannagl M."/>
            <person name="Cheung F."/>
            <person name="De Mita S."/>
            <person name="Krishnakumar V."/>
            <person name="Gundlach H."/>
            <person name="Zhou S."/>
            <person name="Mudge J."/>
            <person name="Bharti A.K."/>
            <person name="Murray J.D."/>
            <person name="Naoumkina M.A."/>
            <person name="Rosen B."/>
            <person name="Silverstein K.A."/>
            <person name="Tang H."/>
            <person name="Rombauts S."/>
            <person name="Zhao P.X."/>
            <person name="Zhou P."/>
            <person name="Barbe V."/>
            <person name="Bardou P."/>
            <person name="Bechner M."/>
            <person name="Bellec A."/>
            <person name="Berger A."/>
            <person name="Berges H."/>
            <person name="Bidwell S."/>
            <person name="Bisseling T."/>
            <person name="Choisne N."/>
            <person name="Couloux A."/>
            <person name="Denny R."/>
            <person name="Deshpande S."/>
            <person name="Dai X."/>
            <person name="Doyle J.J."/>
            <person name="Dudez A.M."/>
            <person name="Farmer A.D."/>
            <person name="Fouteau S."/>
            <person name="Franken C."/>
            <person name="Gibelin C."/>
            <person name="Gish J."/>
            <person name="Goldstein S."/>
            <person name="Gonzalez A.J."/>
            <person name="Green P.J."/>
            <person name="Hallab A."/>
            <person name="Hartog M."/>
            <person name="Hua A."/>
            <person name="Humphray S.J."/>
            <person name="Jeong D.H."/>
            <person name="Jing Y."/>
            <person name="Jocker A."/>
            <person name="Kenton S.M."/>
            <person name="Kim D.J."/>
            <person name="Klee K."/>
            <person name="Lai H."/>
            <person name="Lang C."/>
            <person name="Lin S."/>
            <person name="Macmil S.L."/>
            <person name="Magdelenat G."/>
            <person name="Matthews L."/>
            <person name="McCorrison J."/>
            <person name="Monaghan E.L."/>
            <person name="Mun J.H."/>
            <person name="Najar F.Z."/>
            <person name="Nicholson C."/>
            <person name="Noirot C."/>
            <person name="O'Bleness M."/>
            <person name="Paule C.R."/>
            <person name="Poulain J."/>
            <person name="Prion F."/>
            <person name="Qin B."/>
            <person name="Qu C."/>
            <person name="Retzel E.F."/>
            <person name="Riddle C."/>
            <person name="Sallet E."/>
            <person name="Samain S."/>
            <person name="Samson N."/>
            <person name="Sanders I."/>
            <person name="Saurat O."/>
            <person name="Scarpelli C."/>
            <person name="Schiex T."/>
            <person name="Segurens B."/>
            <person name="Severin A.J."/>
            <person name="Sherrier D.J."/>
            <person name="Shi R."/>
            <person name="Sims S."/>
            <person name="Singer S.R."/>
            <person name="Sinharoy S."/>
            <person name="Sterck L."/>
            <person name="Viollet A."/>
            <person name="Wang B.B."/>
            <person name="Wang K."/>
            <person name="Wang M."/>
            <person name="Wang X."/>
            <person name="Warfsmann J."/>
            <person name="Weissenbach J."/>
            <person name="White D.D."/>
            <person name="White J.D."/>
            <person name="Wiley G.B."/>
            <person name="Wincker P."/>
            <person name="Xing Y."/>
            <person name="Yang L."/>
            <person name="Yao Z."/>
            <person name="Ying F."/>
            <person name="Zhai J."/>
            <person name="Zhou L."/>
            <person name="Zuber A."/>
            <person name="Denarie J."/>
            <person name="Dixon R.A."/>
            <person name="May G.D."/>
            <person name="Schwartz D.C."/>
            <person name="Rogers J."/>
            <person name="Quetier F."/>
            <person name="Town C.D."/>
            <person name="Roe B.A."/>
        </authorList>
    </citation>
    <scope>NUCLEOTIDE SEQUENCE [LARGE SCALE GENOMIC DNA]</scope>
    <source>
        <strain evidence="8">A17</strain>
        <strain evidence="10 11">cv. Jemalong A17</strain>
    </source>
</reference>
<evidence type="ECO:0000313" key="10">
    <source>
        <dbReference type="EnsemblPlants" id="AES63623"/>
    </source>
</evidence>
<keyword evidence="5 6" id="KW-0472">Membrane</keyword>
<dbReference type="GO" id="GO:0043161">
    <property type="term" value="P:proteasome-mediated ubiquitin-dependent protein catabolic process"/>
    <property type="evidence" value="ECO:0000318"/>
    <property type="project" value="GO_Central"/>
</dbReference>
<feature type="transmembrane region" description="Helical" evidence="6">
    <location>
        <begin position="328"/>
        <end position="353"/>
    </location>
</feature>
<dbReference type="KEGG" id="mtr:11430757"/>
<accession>G7IFE5</accession>
<evidence type="ECO:0000256" key="1">
    <source>
        <dbReference type="ARBA" id="ARBA00004141"/>
    </source>
</evidence>
<evidence type="ECO:0000256" key="6">
    <source>
        <dbReference type="SAM" id="Phobius"/>
    </source>
</evidence>